<evidence type="ECO:0000313" key="13">
    <source>
        <dbReference type="EnsemblMetazoa" id="XP_014249441.1"/>
    </source>
</evidence>
<dbReference type="Proteomes" id="UP000494040">
    <property type="component" value="Unassembled WGS sequence"/>
</dbReference>
<dbReference type="GeneID" id="106666629"/>
<keyword evidence="3" id="KW-0963">Cytoplasm</keyword>
<dbReference type="GO" id="GO:0005874">
    <property type="term" value="C:microtubule"/>
    <property type="evidence" value="ECO:0007669"/>
    <property type="project" value="UniProtKB-KW"/>
</dbReference>
<dbReference type="GO" id="GO:0036158">
    <property type="term" value="P:outer dynein arm assembly"/>
    <property type="evidence" value="ECO:0007669"/>
    <property type="project" value="TreeGrafter"/>
</dbReference>
<dbReference type="RefSeq" id="XP_014249440.1">
    <property type="nucleotide sequence ID" value="XM_014393954.2"/>
</dbReference>
<dbReference type="RefSeq" id="XP_024085893.1">
    <property type="nucleotide sequence ID" value="XM_024230125.1"/>
</dbReference>
<evidence type="ECO:0000256" key="1">
    <source>
        <dbReference type="ARBA" id="ARBA00004430"/>
    </source>
</evidence>
<evidence type="ECO:0000256" key="8">
    <source>
        <dbReference type="ARBA" id="ARBA00023175"/>
    </source>
</evidence>
<evidence type="ECO:0000256" key="9">
    <source>
        <dbReference type="ARBA" id="ARBA00023212"/>
    </source>
</evidence>
<feature type="compositionally biased region" description="Low complexity" evidence="12">
    <location>
        <begin position="50"/>
        <end position="72"/>
    </location>
</feature>
<dbReference type="EnsemblMetazoa" id="XM_024230127.1">
    <property type="protein sequence ID" value="XP_024085895.1"/>
    <property type="gene ID" value="LOC106666629"/>
</dbReference>
<dbReference type="RefSeq" id="XP_024085894.1">
    <property type="nucleotide sequence ID" value="XM_024230126.1"/>
</dbReference>
<keyword evidence="8" id="KW-0505">Motor protein</keyword>
<evidence type="ECO:0000256" key="3">
    <source>
        <dbReference type="ARBA" id="ARBA00022490"/>
    </source>
</evidence>
<feature type="compositionally biased region" description="Basic and acidic residues" evidence="12">
    <location>
        <begin position="230"/>
        <end position="240"/>
    </location>
</feature>
<comment type="subcellular location">
    <subcellularLocation>
        <location evidence="1">Cytoplasm</location>
        <location evidence="1">Cytoskeleton</location>
        <location evidence="1">Cilium axoneme</location>
    </subcellularLocation>
</comment>
<dbReference type="PANTHER" id="PTHR12442:SF11">
    <property type="entry name" value="DYNEIN AXONEMAL INTERMEDIATE CHAIN 1"/>
    <property type="match status" value="1"/>
</dbReference>
<dbReference type="KEGG" id="clec:106666629"/>
<proteinExistence type="inferred from homology"/>
<evidence type="ECO:0000256" key="12">
    <source>
        <dbReference type="SAM" id="MobiDB-lite"/>
    </source>
</evidence>
<accession>A0A8I6RQU0</accession>
<evidence type="ECO:0000256" key="2">
    <source>
        <dbReference type="ARBA" id="ARBA00011059"/>
    </source>
</evidence>
<dbReference type="PANTHER" id="PTHR12442">
    <property type="entry name" value="DYNEIN INTERMEDIATE CHAIN"/>
    <property type="match status" value="1"/>
</dbReference>
<dbReference type="EnsemblMetazoa" id="XM_024230126.1">
    <property type="protein sequence ID" value="XP_024085894.1"/>
    <property type="gene ID" value="LOC106666629"/>
</dbReference>
<keyword evidence="10" id="KW-0966">Cell projection</keyword>
<evidence type="ECO:0008006" key="15">
    <source>
        <dbReference type="Google" id="ProtNLM"/>
    </source>
</evidence>
<protein>
    <recommendedName>
        <fullName evidence="15">Dynein intermediate chain 2, ciliary</fullName>
    </recommendedName>
</protein>
<dbReference type="GO" id="GO:0036157">
    <property type="term" value="C:outer dynein arm"/>
    <property type="evidence" value="ECO:0007669"/>
    <property type="project" value="TreeGrafter"/>
</dbReference>
<dbReference type="EnsemblMetazoa" id="XM_014393954.2">
    <property type="protein sequence ID" value="XP_014249440.1"/>
    <property type="gene ID" value="LOC106666629"/>
</dbReference>
<comment type="similarity">
    <text evidence="2">Belongs to the dynein intermediate chain family.</text>
</comment>
<dbReference type="RefSeq" id="XP_024085895.1">
    <property type="nucleotide sequence ID" value="XM_024230127.1"/>
</dbReference>
<organism evidence="13 14">
    <name type="scientific">Cimex lectularius</name>
    <name type="common">Bed bug</name>
    <name type="synonym">Acanthia lectularia</name>
    <dbReference type="NCBI Taxonomy" id="79782"/>
    <lineage>
        <taxon>Eukaryota</taxon>
        <taxon>Metazoa</taxon>
        <taxon>Ecdysozoa</taxon>
        <taxon>Arthropoda</taxon>
        <taxon>Hexapoda</taxon>
        <taxon>Insecta</taxon>
        <taxon>Pterygota</taxon>
        <taxon>Neoptera</taxon>
        <taxon>Paraneoptera</taxon>
        <taxon>Hemiptera</taxon>
        <taxon>Heteroptera</taxon>
        <taxon>Panheteroptera</taxon>
        <taxon>Cimicomorpha</taxon>
        <taxon>Cimicidae</taxon>
        <taxon>Cimex</taxon>
    </lineage>
</organism>
<keyword evidence="14" id="KW-1185">Reference proteome</keyword>
<dbReference type="Gene3D" id="2.130.10.10">
    <property type="entry name" value="YVTN repeat-like/Quinoprotein amine dehydrogenase"/>
    <property type="match status" value="2"/>
</dbReference>
<feature type="compositionally biased region" description="Basic and acidic residues" evidence="12">
    <location>
        <begin position="1"/>
        <end position="11"/>
    </location>
</feature>
<keyword evidence="7" id="KW-0243">Dynein</keyword>
<feature type="compositionally biased region" description="Polar residues" evidence="12">
    <location>
        <begin position="98"/>
        <end position="108"/>
    </location>
</feature>
<evidence type="ECO:0000313" key="14">
    <source>
        <dbReference type="Proteomes" id="UP000494040"/>
    </source>
</evidence>
<feature type="region of interest" description="Disordered" evidence="12">
    <location>
        <begin position="37"/>
        <end position="113"/>
    </location>
</feature>
<dbReference type="Pfam" id="PF00400">
    <property type="entry name" value="WD40"/>
    <property type="match status" value="1"/>
</dbReference>
<name>A0A8I6RQU0_CIMLE</name>
<dbReference type="SMART" id="SM00320">
    <property type="entry name" value="WD40"/>
    <property type="match status" value="5"/>
</dbReference>
<dbReference type="OMA" id="VWEDMRA"/>
<keyword evidence="5" id="KW-0493">Microtubule</keyword>
<dbReference type="InterPro" id="IPR036322">
    <property type="entry name" value="WD40_repeat_dom_sf"/>
</dbReference>
<dbReference type="GO" id="GO:0045503">
    <property type="term" value="F:dynein light chain binding"/>
    <property type="evidence" value="ECO:0007669"/>
    <property type="project" value="TreeGrafter"/>
</dbReference>
<feature type="region of interest" description="Disordered" evidence="12">
    <location>
        <begin position="1"/>
        <end position="24"/>
    </location>
</feature>
<evidence type="ECO:0000256" key="4">
    <source>
        <dbReference type="ARBA" id="ARBA00022574"/>
    </source>
</evidence>
<dbReference type="OrthoDB" id="10261376at2759"/>
<dbReference type="EnsemblMetazoa" id="XM_014393955.2">
    <property type="protein sequence ID" value="XP_014249441.1"/>
    <property type="gene ID" value="LOC106666629"/>
</dbReference>
<dbReference type="RefSeq" id="XP_014249441.1">
    <property type="nucleotide sequence ID" value="XM_014393955.2"/>
</dbReference>
<dbReference type="AlphaFoldDB" id="A0A8I6RQU0"/>
<keyword evidence="6" id="KW-0677">Repeat</keyword>
<keyword evidence="9" id="KW-0206">Cytoskeleton</keyword>
<keyword evidence="4 11" id="KW-0853">WD repeat</keyword>
<evidence type="ECO:0000256" key="11">
    <source>
        <dbReference type="PROSITE-ProRule" id="PRU00221"/>
    </source>
</evidence>
<dbReference type="EnsemblMetazoa" id="XM_024230125.1">
    <property type="protein sequence ID" value="XP_024085893.1"/>
    <property type="gene ID" value="LOC106666629"/>
</dbReference>
<feature type="compositionally biased region" description="Acidic residues" evidence="12">
    <location>
        <begin position="186"/>
        <end position="203"/>
    </location>
</feature>
<dbReference type="GO" id="GO:0003341">
    <property type="term" value="P:cilium movement"/>
    <property type="evidence" value="ECO:0007669"/>
    <property type="project" value="TreeGrafter"/>
</dbReference>
<reference evidence="13" key="1">
    <citation type="submission" date="2022-01" db="UniProtKB">
        <authorList>
            <consortium name="EnsemblMetazoa"/>
        </authorList>
    </citation>
    <scope>IDENTIFICATION</scope>
</reference>
<evidence type="ECO:0000256" key="7">
    <source>
        <dbReference type="ARBA" id="ARBA00023017"/>
    </source>
</evidence>
<dbReference type="PROSITE" id="PS50082">
    <property type="entry name" value="WD_REPEATS_2"/>
    <property type="match status" value="1"/>
</dbReference>
<evidence type="ECO:0000256" key="5">
    <source>
        <dbReference type="ARBA" id="ARBA00022701"/>
    </source>
</evidence>
<feature type="region of interest" description="Disordered" evidence="12">
    <location>
        <begin position="186"/>
        <end position="208"/>
    </location>
</feature>
<dbReference type="GO" id="GO:0045504">
    <property type="term" value="F:dynein heavy chain binding"/>
    <property type="evidence" value="ECO:0007669"/>
    <property type="project" value="TreeGrafter"/>
</dbReference>
<dbReference type="InterPro" id="IPR015943">
    <property type="entry name" value="WD40/YVTN_repeat-like_dom_sf"/>
</dbReference>
<dbReference type="SUPFAM" id="SSF50978">
    <property type="entry name" value="WD40 repeat-like"/>
    <property type="match status" value="1"/>
</dbReference>
<dbReference type="InterPro" id="IPR050687">
    <property type="entry name" value="Dynein_IC"/>
</dbReference>
<evidence type="ECO:0000256" key="10">
    <source>
        <dbReference type="ARBA" id="ARBA00023273"/>
    </source>
</evidence>
<dbReference type="InterPro" id="IPR001680">
    <property type="entry name" value="WD40_rpt"/>
</dbReference>
<sequence length="800" mass="89592">MAMVKEKKAEVAAEDAAPAPVGLSEMGKNLLKLVKEASTQSAKAKEKTAAVEAQASAKSAAPAAPTKAAKAQAEGHPGVHAGPTKGPKTVVDPPPPSNGQTSVKPGNNNKDETPKLSRQVLEEIHQRVLVSINPQFDVNVVEFNFKTFEFRPSTANRTVVVLCDIPGNLVETETEDVRRLSIEEEDDAVVVEEEPVEEKDEGTEPPLIQAEELDDTAIENLEDSEVMSDIGDKQKYYNDDERGDDEGDEGDHIGEDSTQTEDELKKKGKKKKLTNQFNFSDRGALTYSVVVRDGSTQTVPPPTATMSGQVTQWRIFDYYQKDYENLIAQKEKDRMVKTVVGKKDEDARKTVTLSSDESYNYRLSQATKIMERMVNQNTFEEIAFDCQFYDDPADKYRQNEGGVLPLWEFKHDESKGLTVTDLTWNSKYYDMFGVSFGSFTYKNKLKKGVVCVYTLKNPAYPEKIIRFRSGAMCIDFHNTRPYYLAIGLYDGSLCVFNVKEGDNHPLLYSNVWKKHSGSVWEVHWCDDPRDTQLCFYSVGSDGKICKWLVLPNELAQTPVITLYLDIEKIDGPDGISFSLTASPKCVAFDPENYEIFLVGTAEGNIYKCSVSYASSYLHLYYAHDMPVNRISYNNYLCDIFASCSDDWRVKIWEDKRSEPLFVFDLECVVGDIQWAPYSSTVFAAVTSDGNIHIYDLNINKHDAICVQTIFAFEQSIATRLRFNNKIPIILAGDSKGHVISVKVSPNCRLPTKAPKKMGAIEPGQLEVMKLEKVLAFVREPAVNGDIINEGNELRGSRKDI</sequence>
<evidence type="ECO:0000256" key="6">
    <source>
        <dbReference type="ARBA" id="ARBA00022737"/>
    </source>
</evidence>
<feature type="repeat" description="WD" evidence="11">
    <location>
        <begin position="620"/>
        <end position="662"/>
    </location>
</feature>
<feature type="region of interest" description="Disordered" evidence="12">
    <location>
        <begin position="221"/>
        <end position="270"/>
    </location>
</feature>